<evidence type="ECO:0000313" key="2">
    <source>
        <dbReference type="WBParaSite" id="PSAMB.scaffold2008size26075.g15900.t1"/>
    </source>
</evidence>
<keyword evidence="1" id="KW-1185">Reference proteome</keyword>
<name>A0A914VK05_9BILA</name>
<dbReference type="WBParaSite" id="PSAMB.scaffold2008size26075.g15900.t1">
    <property type="protein sequence ID" value="PSAMB.scaffold2008size26075.g15900.t1"/>
    <property type="gene ID" value="PSAMB.scaffold2008size26075.g15900"/>
</dbReference>
<protein>
    <submittedName>
        <fullName evidence="2">Metallothionein</fullName>
    </submittedName>
</protein>
<proteinExistence type="predicted"/>
<dbReference type="Proteomes" id="UP000887566">
    <property type="component" value="Unplaced"/>
</dbReference>
<accession>A0A914VK05</accession>
<reference evidence="2" key="1">
    <citation type="submission" date="2022-11" db="UniProtKB">
        <authorList>
            <consortium name="WormBaseParasite"/>
        </authorList>
    </citation>
    <scope>IDENTIFICATION</scope>
</reference>
<organism evidence="1 2">
    <name type="scientific">Plectus sambesii</name>
    <dbReference type="NCBI Taxonomy" id="2011161"/>
    <lineage>
        <taxon>Eukaryota</taxon>
        <taxon>Metazoa</taxon>
        <taxon>Ecdysozoa</taxon>
        <taxon>Nematoda</taxon>
        <taxon>Chromadorea</taxon>
        <taxon>Plectida</taxon>
        <taxon>Plectina</taxon>
        <taxon>Plectoidea</taxon>
        <taxon>Plectidae</taxon>
        <taxon>Plectus</taxon>
    </lineage>
</organism>
<sequence length="139" mass="15096">MPKCEECSGDNKNCGCPDTCGCDKGEKCECTNCKCKGCCCHAGKGGCEGKMCETATGEKKTCCGGGEAETSAVKCEDFLSPEQCNTLNINTYTESGDEVRREVFLQAAIKPLPIEKQRRFLAQQAQIKSKMPSAIRQRF</sequence>
<evidence type="ECO:0000313" key="1">
    <source>
        <dbReference type="Proteomes" id="UP000887566"/>
    </source>
</evidence>
<dbReference type="AlphaFoldDB" id="A0A914VK05"/>